<evidence type="ECO:0000313" key="2">
    <source>
        <dbReference type="Proteomes" id="UP000254134"/>
    </source>
</evidence>
<reference evidence="2" key="2">
    <citation type="journal article" date="2019" name="MicrobiologyOpen">
        <title>High-quality draft genome sequence of Gaiella occulta isolated from a 150 meter deep mineral water borehole and comparison with the genome sequences of other deep-branching lineages of the phylum Actinobacteria.</title>
        <authorList>
            <person name="Severino R."/>
            <person name="Froufe H.J.C."/>
            <person name="Barroso C."/>
            <person name="Albuquerque L."/>
            <person name="Lobo-da-Cunha A."/>
            <person name="da Costa M.S."/>
            <person name="Egas C."/>
        </authorList>
    </citation>
    <scope>NUCLEOTIDE SEQUENCE [LARGE SCALE GENOMIC DNA]</scope>
    <source>
        <strain evidence="2">F2-233</strain>
    </source>
</reference>
<dbReference type="Proteomes" id="UP000254134">
    <property type="component" value="Unassembled WGS sequence"/>
</dbReference>
<organism evidence="1 2">
    <name type="scientific">Gaiella occulta</name>
    <dbReference type="NCBI Taxonomy" id="1002870"/>
    <lineage>
        <taxon>Bacteria</taxon>
        <taxon>Bacillati</taxon>
        <taxon>Actinomycetota</taxon>
        <taxon>Thermoleophilia</taxon>
        <taxon>Gaiellales</taxon>
        <taxon>Gaiellaceae</taxon>
        <taxon>Gaiella</taxon>
    </lineage>
</organism>
<dbReference type="AlphaFoldDB" id="A0A7M2Z065"/>
<dbReference type="EMBL" id="QQZY01000002">
    <property type="protein sequence ID" value="RDI75518.1"/>
    <property type="molecule type" value="Genomic_DNA"/>
</dbReference>
<dbReference type="Pfam" id="PF09438">
    <property type="entry name" value="DUF2017"/>
    <property type="match status" value="1"/>
</dbReference>
<protein>
    <recommendedName>
        <fullName evidence="3">DUF2017 domain-containing protein</fullName>
    </recommendedName>
</protein>
<sequence length="156" mass="17447">MAHRRIEQDGKGGYRLRLPDEERELLRSLPAQLRDVLRSDDPCLRRLFPPAYADDREADDEYRRLMRDELLGGKLAALRVVEQTAGADHLSAEELEAWLGALESLRLVLGTQIDVTEETYADTLDPSDPQAPALALYGYLSWLQEQAVDALSAGLG</sequence>
<evidence type="ECO:0008006" key="3">
    <source>
        <dbReference type="Google" id="ProtNLM"/>
    </source>
</evidence>
<dbReference type="InterPro" id="IPR018561">
    <property type="entry name" value="AosR"/>
</dbReference>
<comment type="caution">
    <text evidence="1">The sequence shown here is derived from an EMBL/GenBank/DDBJ whole genome shotgun (WGS) entry which is preliminary data.</text>
</comment>
<dbReference type="RefSeq" id="WP_114795711.1">
    <property type="nucleotide sequence ID" value="NZ_QQZY01000002.1"/>
</dbReference>
<accession>A0A7M2Z065</accession>
<evidence type="ECO:0000313" key="1">
    <source>
        <dbReference type="EMBL" id="RDI75518.1"/>
    </source>
</evidence>
<name>A0A7M2Z065_9ACTN</name>
<dbReference type="OrthoDB" id="3268479at2"/>
<gene>
    <name evidence="1" type="ORF">Gocc_1316</name>
</gene>
<keyword evidence="2" id="KW-1185">Reference proteome</keyword>
<proteinExistence type="predicted"/>
<reference evidence="1 2" key="1">
    <citation type="submission" date="2018-07" db="EMBL/GenBank/DDBJ databases">
        <title>High-quality-draft genome sequence of Gaiella occulta.</title>
        <authorList>
            <person name="Severino R."/>
            <person name="Froufe H.J.C."/>
            <person name="Rainey F.A."/>
            <person name="Barroso C."/>
            <person name="Albuquerque L."/>
            <person name="Lobo-Da-Cunha A."/>
            <person name="Da Costa M.S."/>
            <person name="Egas C."/>
        </authorList>
    </citation>
    <scope>NUCLEOTIDE SEQUENCE [LARGE SCALE GENOMIC DNA]</scope>
    <source>
        <strain evidence="1 2">F2-233</strain>
    </source>
</reference>